<reference evidence="2 3" key="1">
    <citation type="journal article" date="2023" name="G3 (Bethesda)">
        <title>A high-quality reference genome for the fission yeast Schizosaccharomyces osmophilus.</title>
        <authorList>
            <person name="Jia G.S."/>
            <person name="Zhang W.C."/>
            <person name="Liang Y."/>
            <person name="Liu X.H."/>
            <person name="Rhind N."/>
            <person name="Pidoux A."/>
            <person name="Brysch-Herzberg M."/>
            <person name="Du L.L."/>
        </authorList>
    </citation>
    <scope>NUCLEOTIDE SEQUENCE [LARGE SCALE GENOMIC DNA]</scope>
    <source>
        <strain evidence="2 3">CBS 15793</strain>
    </source>
</reference>
<organism evidence="2 3">
    <name type="scientific">Schizosaccharomyces osmophilus</name>
    <dbReference type="NCBI Taxonomy" id="2545709"/>
    <lineage>
        <taxon>Eukaryota</taxon>
        <taxon>Fungi</taxon>
        <taxon>Dikarya</taxon>
        <taxon>Ascomycota</taxon>
        <taxon>Taphrinomycotina</taxon>
        <taxon>Schizosaccharomycetes</taxon>
        <taxon>Schizosaccharomycetales</taxon>
        <taxon>Schizosaccharomycetaceae</taxon>
        <taxon>Schizosaccharomyces</taxon>
    </lineage>
</organism>
<dbReference type="KEGG" id="som:SOMG_00700"/>
<accession>A0AAF0AUV9</accession>
<proteinExistence type="predicted"/>
<evidence type="ECO:0000313" key="2">
    <source>
        <dbReference type="EMBL" id="WBW72002.1"/>
    </source>
</evidence>
<evidence type="ECO:0000313" key="3">
    <source>
        <dbReference type="Proteomes" id="UP001212411"/>
    </source>
</evidence>
<keyword evidence="1" id="KW-0732">Signal</keyword>
<feature type="chain" id="PRO_5042237859" evidence="1">
    <location>
        <begin position="18"/>
        <end position="456"/>
    </location>
</feature>
<protein>
    <submittedName>
        <fullName evidence="2">Schizosaccharomyces specific protein</fullName>
    </submittedName>
</protein>
<dbReference type="Proteomes" id="UP001212411">
    <property type="component" value="Chromosome 1"/>
</dbReference>
<dbReference type="GeneID" id="80874183"/>
<evidence type="ECO:0000256" key="1">
    <source>
        <dbReference type="SAM" id="SignalP"/>
    </source>
</evidence>
<name>A0AAF0AUV9_9SCHI</name>
<gene>
    <name evidence="2" type="ORF">SOMG_00700</name>
</gene>
<dbReference type="AlphaFoldDB" id="A0AAF0AUV9"/>
<feature type="signal peptide" evidence="1">
    <location>
        <begin position="1"/>
        <end position="17"/>
    </location>
</feature>
<dbReference type="EMBL" id="CP115611">
    <property type="protein sequence ID" value="WBW72002.1"/>
    <property type="molecule type" value="Genomic_DNA"/>
</dbReference>
<keyword evidence="3" id="KW-1185">Reference proteome</keyword>
<dbReference type="RefSeq" id="XP_056036245.1">
    <property type="nucleotide sequence ID" value="XM_056179494.1"/>
</dbReference>
<sequence length="456" mass="48905">MKLAGYIILSFITLASALPSIPYLNKRLAESQNVTLYNSTNTETVPTVPVVLDVVLLNGTSWISTRERFWAVESGGDEFAITDSLHSLRSIDNVLWSPILDNIEHPRLLVLDAIASKSLSTVASDVSGISAYWSETGSNSNATISGSFYPTNVTTNSSMAWNTTSNQTNTSSSASTEVNSLILSSFGLTESFVNHSSSRLVVVGAAKPALTNVSVLDSSETPIYQKITEQSTSHIRREIPEIDAKVIDVFGYNFYFLALSSSISFLKSFAFCNQTSAFSLFQDIASCGLSGQLSSSSCLDGSYYSLFGPTGYFATQFGSSADVVVVQSETNCNATISAAASNTTYVNVNSYVDLAPTLLTNSTYNANYTNSSIPPIPYTITNTTNTNTTDFNSSNSSGVGPLAYYGSGLLNISDYLNTKGDGHVILKGSSGTILGDFYILNYTSVALGDYLIPLWW</sequence>